<feature type="transmembrane region" description="Helical" evidence="8">
    <location>
        <begin position="175"/>
        <end position="194"/>
    </location>
</feature>
<proteinExistence type="inferred from homology"/>
<evidence type="ECO:0000259" key="9">
    <source>
        <dbReference type="PROSITE" id="PS50850"/>
    </source>
</evidence>
<feature type="transmembrane region" description="Helical" evidence="8">
    <location>
        <begin position="287"/>
        <end position="304"/>
    </location>
</feature>
<feature type="transmembrane region" description="Helical" evidence="8">
    <location>
        <begin position="21"/>
        <end position="42"/>
    </location>
</feature>
<keyword evidence="7 8" id="KW-0472">Membrane</keyword>
<dbReference type="Pfam" id="PF07690">
    <property type="entry name" value="MFS_1"/>
    <property type="match status" value="1"/>
</dbReference>
<dbReference type="InterPro" id="IPR011701">
    <property type="entry name" value="MFS"/>
</dbReference>
<name>A0ABS4DCD6_9CHLR</name>
<evidence type="ECO:0000256" key="4">
    <source>
        <dbReference type="ARBA" id="ARBA00022475"/>
    </source>
</evidence>
<dbReference type="InterPro" id="IPR020846">
    <property type="entry name" value="MFS_dom"/>
</dbReference>
<evidence type="ECO:0000256" key="8">
    <source>
        <dbReference type="SAM" id="Phobius"/>
    </source>
</evidence>
<evidence type="ECO:0000256" key="2">
    <source>
        <dbReference type="ARBA" id="ARBA00008335"/>
    </source>
</evidence>
<comment type="similarity">
    <text evidence="2">Belongs to the major facilitator superfamily.</text>
</comment>
<dbReference type="PANTHER" id="PTHR43271">
    <property type="entry name" value="BLL2771 PROTEIN"/>
    <property type="match status" value="1"/>
</dbReference>
<organism evidence="10 11">
    <name type="scientific">Candidatus Chloroploca mongolica</name>
    <dbReference type="NCBI Taxonomy" id="2528176"/>
    <lineage>
        <taxon>Bacteria</taxon>
        <taxon>Bacillati</taxon>
        <taxon>Chloroflexota</taxon>
        <taxon>Chloroflexia</taxon>
        <taxon>Chloroflexales</taxon>
        <taxon>Chloroflexineae</taxon>
        <taxon>Oscillochloridaceae</taxon>
        <taxon>Candidatus Chloroploca</taxon>
    </lineage>
</organism>
<gene>
    <name evidence="10" type="ORF">EYB53_015435</name>
</gene>
<evidence type="ECO:0000256" key="7">
    <source>
        <dbReference type="ARBA" id="ARBA00023136"/>
    </source>
</evidence>
<evidence type="ECO:0000256" key="3">
    <source>
        <dbReference type="ARBA" id="ARBA00022448"/>
    </source>
</evidence>
<feature type="domain" description="Major facilitator superfamily (MFS) profile" evidence="9">
    <location>
        <begin position="20"/>
        <end position="394"/>
    </location>
</feature>
<evidence type="ECO:0000256" key="6">
    <source>
        <dbReference type="ARBA" id="ARBA00022989"/>
    </source>
</evidence>
<keyword evidence="6 8" id="KW-1133">Transmembrane helix</keyword>
<evidence type="ECO:0000313" key="10">
    <source>
        <dbReference type="EMBL" id="MBP1467106.1"/>
    </source>
</evidence>
<dbReference type="InterPro" id="IPR036259">
    <property type="entry name" value="MFS_trans_sf"/>
</dbReference>
<dbReference type="PANTHER" id="PTHR43271:SF1">
    <property type="entry name" value="INNER MEMBRANE TRANSPORT PROTEIN YNFM"/>
    <property type="match status" value="1"/>
</dbReference>
<keyword evidence="5 8" id="KW-0812">Transmembrane</keyword>
<dbReference type="RefSeq" id="WP_135479331.1">
    <property type="nucleotide sequence ID" value="NZ_SIJK02000028.1"/>
</dbReference>
<comment type="subcellular location">
    <subcellularLocation>
        <location evidence="1">Cell membrane</location>
        <topology evidence="1">Multi-pass membrane protein</topology>
    </subcellularLocation>
</comment>
<dbReference type="Proteomes" id="UP001193081">
    <property type="component" value="Unassembled WGS sequence"/>
</dbReference>
<dbReference type="Gene3D" id="1.20.1250.20">
    <property type="entry name" value="MFS general substrate transporter like domains"/>
    <property type="match status" value="1"/>
</dbReference>
<keyword evidence="11" id="KW-1185">Reference proteome</keyword>
<keyword evidence="4" id="KW-1003">Cell membrane</keyword>
<dbReference type="CDD" id="cd17324">
    <property type="entry name" value="MFS_NepI_like"/>
    <property type="match status" value="1"/>
</dbReference>
<dbReference type="SUPFAM" id="SSF103473">
    <property type="entry name" value="MFS general substrate transporter"/>
    <property type="match status" value="1"/>
</dbReference>
<feature type="transmembrane region" description="Helical" evidence="8">
    <location>
        <begin position="144"/>
        <end position="163"/>
    </location>
</feature>
<keyword evidence="3" id="KW-0813">Transport</keyword>
<reference evidence="10 11" key="1">
    <citation type="submission" date="2021-03" db="EMBL/GenBank/DDBJ databases">
        <authorList>
            <person name="Grouzdev D.S."/>
        </authorList>
    </citation>
    <scope>NUCLEOTIDE SEQUENCE [LARGE SCALE GENOMIC DNA]</scope>
    <source>
        <strain evidence="10 11">M50-1</strain>
    </source>
</reference>
<feature type="transmembrane region" description="Helical" evidence="8">
    <location>
        <begin position="252"/>
        <end position="275"/>
    </location>
</feature>
<evidence type="ECO:0000256" key="5">
    <source>
        <dbReference type="ARBA" id="ARBA00022692"/>
    </source>
</evidence>
<accession>A0ABS4DCD6</accession>
<feature type="transmembrane region" description="Helical" evidence="8">
    <location>
        <begin position="111"/>
        <end position="132"/>
    </location>
</feature>
<feature type="transmembrane region" description="Helical" evidence="8">
    <location>
        <begin position="344"/>
        <end position="365"/>
    </location>
</feature>
<feature type="transmembrane region" description="Helical" evidence="8">
    <location>
        <begin position="54"/>
        <end position="74"/>
    </location>
</feature>
<sequence length="394" mass="41496">MPKPIPNLATSSTQVDLRWAMFALYVAATVVFSDMYLTQPILPLLAEEFQVTPSTAGLTISAVVIMIALGSTAYGPLSDMIGRKSVMVAACALLSLPTMLGAFATSFEQMLFFRALQGLCIPGLTAIAVAYLGDLVGPAALGKVVGGWVAANVAGGLVGRVASGIITDLAGWREVFVIFALLTMVSALLLAFLLPEDRVRESGGWGQAYRAMFAHIHDPQLFSAFMIGGTLFFGFIGTFTFLPFYLTGEPFLLSPTMVAFAYVSYLAGVLVSPIAGSLSNRISRRTLITLGLLIAMLGLSLTLIPVLPLIAISLFILCTGMFTAQAIAPALVNTLAKQAKGGAGALYLVFYYIGGTLGAVVPGLAWQAFGWIGVVATCLTAFGIALIANWRINI</sequence>
<feature type="transmembrane region" description="Helical" evidence="8">
    <location>
        <begin position="371"/>
        <end position="390"/>
    </location>
</feature>
<feature type="transmembrane region" description="Helical" evidence="8">
    <location>
        <begin position="86"/>
        <end position="105"/>
    </location>
</feature>
<evidence type="ECO:0000256" key="1">
    <source>
        <dbReference type="ARBA" id="ARBA00004651"/>
    </source>
</evidence>
<feature type="transmembrane region" description="Helical" evidence="8">
    <location>
        <begin position="221"/>
        <end position="246"/>
    </location>
</feature>
<feature type="transmembrane region" description="Helical" evidence="8">
    <location>
        <begin position="310"/>
        <end position="332"/>
    </location>
</feature>
<dbReference type="EMBL" id="SIJK02000028">
    <property type="protein sequence ID" value="MBP1467106.1"/>
    <property type="molecule type" value="Genomic_DNA"/>
</dbReference>
<evidence type="ECO:0000313" key="11">
    <source>
        <dbReference type="Proteomes" id="UP001193081"/>
    </source>
</evidence>
<dbReference type="PROSITE" id="PS50850">
    <property type="entry name" value="MFS"/>
    <property type="match status" value="1"/>
</dbReference>
<comment type="caution">
    <text evidence="10">The sequence shown here is derived from an EMBL/GenBank/DDBJ whole genome shotgun (WGS) entry which is preliminary data.</text>
</comment>
<protein>
    <submittedName>
        <fullName evidence="10">MFS transporter</fullName>
    </submittedName>
</protein>